<evidence type="ECO:0000256" key="1">
    <source>
        <dbReference type="SAM" id="MobiDB-lite"/>
    </source>
</evidence>
<accession>I7GM18</accession>
<evidence type="ECO:0000313" key="2">
    <source>
        <dbReference type="EMBL" id="BAE88834.1"/>
    </source>
</evidence>
<proteinExistence type="evidence at transcript level"/>
<dbReference type="AlphaFoldDB" id="I7GM18"/>
<name>I7GM18_MACFA</name>
<organism evidence="2">
    <name type="scientific">Macaca fascicularis</name>
    <name type="common">Crab-eating macaque</name>
    <name type="synonym">Cynomolgus monkey</name>
    <dbReference type="NCBI Taxonomy" id="9541"/>
    <lineage>
        <taxon>Eukaryota</taxon>
        <taxon>Metazoa</taxon>
        <taxon>Chordata</taxon>
        <taxon>Craniata</taxon>
        <taxon>Vertebrata</taxon>
        <taxon>Euteleostomi</taxon>
        <taxon>Mammalia</taxon>
        <taxon>Eutheria</taxon>
        <taxon>Euarchontoglires</taxon>
        <taxon>Primates</taxon>
        <taxon>Haplorrhini</taxon>
        <taxon>Catarrhini</taxon>
        <taxon>Cercopithecidae</taxon>
        <taxon>Cercopithecinae</taxon>
        <taxon>Macaca</taxon>
    </lineage>
</organism>
<reference evidence="2" key="1">
    <citation type="journal article" date="2007" name="PLoS Biol.">
        <title>Rate of evolution in brain-expressed genes in humans and other primates.</title>
        <authorList>
            <person name="Wang H.-Y."/>
            <person name="Chien H.-C."/>
            <person name="Osada N."/>
            <person name="Hashimoto K."/>
            <person name="Sugano S."/>
            <person name="Gojobori T."/>
            <person name="Chou C.-K."/>
            <person name="Tsai S.-F."/>
            <person name="Wu C.-I."/>
            <person name="Shen C.-K.J."/>
        </authorList>
    </citation>
    <scope>NUCLEOTIDE SEQUENCE</scope>
</reference>
<protein>
    <submittedName>
        <fullName evidence="2">Macaca fascicularis brain cDNA clone: QtrA-17005, similar to human protein phosphatase 1, regulatory (inhibitor) subunit13B (PPP1R13B), mRNA, RefSeq: NM_015316.1</fullName>
    </submittedName>
</protein>
<dbReference type="EMBL" id="AB171771">
    <property type="protein sequence ID" value="BAE88834.1"/>
    <property type="molecule type" value="mRNA"/>
</dbReference>
<sequence>MPSLAQAPATEPSNKFSGCVVGLGRHSSPQVSPASVRRRLQSQWHHQREGKLPTVTTIGPRKPCPRRRPFVRDLQVAVRSGLSCV</sequence>
<feature type="region of interest" description="Disordered" evidence="1">
    <location>
        <begin position="42"/>
        <end position="66"/>
    </location>
</feature>